<dbReference type="SMART" id="SM00331">
    <property type="entry name" value="PP2C_SIG"/>
    <property type="match status" value="1"/>
</dbReference>
<dbReference type="EMBL" id="RJVJ01000002">
    <property type="protein sequence ID" value="ROR38112.1"/>
    <property type="molecule type" value="Genomic_DNA"/>
</dbReference>
<evidence type="ECO:0000256" key="1">
    <source>
        <dbReference type="ARBA" id="ARBA00022801"/>
    </source>
</evidence>
<feature type="transmembrane region" description="Helical" evidence="2">
    <location>
        <begin position="34"/>
        <end position="50"/>
    </location>
</feature>
<organism evidence="4 5">
    <name type="scientific">Kitasatospora cineracea</name>
    <dbReference type="NCBI Taxonomy" id="88074"/>
    <lineage>
        <taxon>Bacteria</taxon>
        <taxon>Bacillati</taxon>
        <taxon>Actinomycetota</taxon>
        <taxon>Actinomycetes</taxon>
        <taxon>Kitasatosporales</taxon>
        <taxon>Streptomycetaceae</taxon>
        <taxon>Kitasatospora</taxon>
    </lineage>
</organism>
<dbReference type="Proteomes" id="UP000267408">
    <property type="component" value="Unassembled WGS sequence"/>
</dbReference>
<sequence>MQPRGTGVDLLLPVLPFAAMAAVAAVELSAGPEVGYLALFSIGPAFACVSGTVRRALLVGALAFVLCTAAACYDGMFGSRRATVALASVAGVTAAAALAAALRRRAERELADVRSVAEAAQRVLLRPVPTLAAGPWALAVSYTSAAAEARIGGDLYEVVPTAVGTTRVVVGDVQGKGLDAVETAAVALGAFREAAPEEPTLAAVGARMERALDRRLEGEEFVSAVLAEITADGAVTLLNYGHPPPLVVRADGAAQWAEPARCAPPLGLAALGPAGPEAHGLRLGTGDQLLLYTDGVTETRDRTGEFYPLLERSGLLSVDDPDGALEALRRDVAAYAAGPLKDDAAMMLLRRRSDERA</sequence>
<dbReference type="RefSeq" id="WP_123562507.1">
    <property type="nucleotide sequence ID" value="NZ_RJVJ01000002.1"/>
</dbReference>
<evidence type="ECO:0000256" key="2">
    <source>
        <dbReference type="SAM" id="Phobius"/>
    </source>
</evidence>
<evidence type="ECO:0000313" key="5">
    <source>
        <dbReference type="Proteomes" id="UP000267408"/>
    </source>
</evidence>
<dbReference type="InterPro" id="IPR052016">
    <property type="entry name" value="Bact_Sigma-Reg"/>
</dbReference>
<dbReference type="PANTHER" id="PTHR43156:SF2">
    <property type="entry name" value="STAGE II SPORULATION PROTEIN E"/>
    <property type="match status" value="1"/>
</dbReference>
<keyword evidence="1" id="KW-0378">Hydrolase</keyword>
<name>A0A8G1UCC4_9ACTN</name>
<dbReference type="Pfam" id="PF07228">
    <property type="entry name" value="SpoIIE"/>
    <property type="match status" value="1"/>
</dbReference>
<dbReference type="FunFam" id="3.60.40.10:FF:000058">
    <property type="entry name" value="Stage II sporulation protein E"/>
    <property type="match status" value="1"/>
</dbReference>
<keyword evidence="2" id="KW-1133">Transmembrane helix</keyword>
<evidence type="ECO:0000313" key="4">
    <source>
        <dbReference type="EMBL" id="ROR38112.1"/>
    </source>
</evidence>
<dbReference type="PANTHER" id="PTHR43156">
    <property type="entry name" value="STAGE II SPORULATION PROTEIN E-RELATED"/>
    <property type="match status" value="1"/>
</dbReference>
<keyword evidence="2" id="KW-0472">Membrane</keyword>
<dbReference type="InterPro" id="IPR001932">
    <property type="entry name" value="PPM-type_phosphatase-like_dom"/>
</dbReference>
<reference evidence="4 5" key="1">
    <citation type="submission" date="2018-11" db="EMBL/GenBank/DDBJ databases">
        <title>Sequencing the genomes of 1000 actinobacteria strains.</title>
        <authorList>
            <person name="Klenk H.-P."/>
        </authorList>
    </citation>
    <scope>NUCLEOTIDE SEQUENCE [LARGE SCALE GENOMIC DNA]</scope>
    <source>
        <strain evidence="4 5">DSM 44780</strain>
    </source>
</reference>
<feature type="transmembrane region" description="Helical" evidence="2">
    <location>
        <begin position="57"/>
        <end position="76"/>
    </location>
</feature>
<dbReference type="InterPro" id="IPR036457">
    <property type="entry name" value="PPM-type-like_dom_sf"/>
</dbReference>
<accession>A0A8G1UCC4</accession>
<evidence type="ECO:0000259" key="3">
    <source>
        <dbReference type="SMART" id="SM00331"/>
    </source>
</evidence>
<dbReference type="SUPFAM" id="SSF81606">
    <property type="entry name" value="PP2C-like"/>
    <property type="match status" value="1"/>
</dbReference>
<dbReference type="AlphaFoldDB" id="A0A8G1UCC4"/>
<gene>
    <name evidence="4" type="ORF">EDD39_6276</name>
</gene>
<feature type="transmembrane region" description="Helical" evidence="2">
    <location>
        <begin position="82"/>
        <end position="102"/>
    </location>
</feature>
<keyword evidence="2" id="KW-0812">Transmembrane</keyword>
<protein>
    <submittedName>
        <fullName evidence="4">Serine phosphatase RsbU (Regulator of sigma subunit)</fullName>
    </submittedName>
</protein>
<proteinExistence type="predicted"/>
<dbReference type="OrthoDB" id="4935951at2"/>
<dbReference type="GO" id="GO:0016791">
    <property type="term" value="F:phosphatase activity"/>
    <property type="evidence" value="ECO:0007669"/>
    <property type="project" value="TreeGrafter"/>
</dbReference>
<dbReference type="Gene3D" id="3.60.40.10">
    <property type="entry name" value="PPM-type phosphatase domain"/>
    <property type="match status" value="1"/>
</dbReference>
<feature type="domain" description="PPM-type phosphatase" evidence="3">
    <location>
        <begin position="137"/>
        <end position="351"/>
    </location>
</feature>
<comment type="caution">
    <text evidence="4">The sequence shown here is derived from an EMBL/GenBank/DDBJ whole genome shotgun (WGS) entry which is preliminary data.</text>
</comment>